<sequence>MIWIIVISVINILIIYSIFKEFYIKNNRGNLVICAFNKKIYYIISVIALIISIISLITDTIIYLKGIHFITLTYIFAKHTFSIPFCILMIIQSKKGLGITEKGISFRTGFYKWDKIKSYEWSSSNIVVFKTYGLFNLSYVELKFDTIQKQKVENLLQRYIN</sequence>
<comment type="caution">
    <text evidence="3">The sequence shown here is derived from an EMBL/GenBank/DDBJ whole genome shotgun (WGS) entry which is preliminary data.</text>
</comment>
<feature type="domain" description="DUF5673" evidence="2">
    <location>
        <begin position="97"/>
        <end position="159"/>
    </location>
</feature>
<dbReference type="Pfam" id="PF18923">
    <property type="entry name" value="DUF5673"/>
    <property type="match status" value="1"/>
</dbReference>
<evidence type="ECO:0000313" key="3">
    <source>
        <dbReference type="EMBL" id="MCY6485459.1"/>
    </source>
</evidence>
<keyword evidence="1" id="KW-0472">Membrane</keyword>
<name>A0ABT4D2J4_9CLOT</name>
<protein>
    <submittedName>
        <fullName evidence="3">DUF5673 domain-containing protein</fullName>
    </submittedName>
</protein>
<evidence type="ECO:0000313" key="4">
    <source>
        <dbReference type="Proteomes" id="UP001078443"/>
    </source>
</evidence>
<feature type="transmembrane region" description="Helical" evidence="1">
    <location>
        <begin position="40"/>
        <end position="63"/>
    </location>
</feature>
<reference evidence="3" key="1">
    <citation type="submission" date="2022-12" db="EMBL/GenBank/DDBJ databases">
        <authorList>
            <person name="Wang J."/>
        </authorList>
    </citation>
    <scope>NUCLEOTIDE SEQUENCE</scope>
    <source>
        <strain evidence="3">HY-45-18</strain>
    </source>
</reference>
<keyword evidence="4" id="KW-1185">Reference proteome</keyword>
<keyword evidence="1" id="KW-1133">Transmembrane helix</keyword>
<dbReference type="InterPro" id="IPR043730">
    <property type="entry name" value="DUF5673"/>
</dbReference>
<keyword evidence="1" id="KW-0812">Transmembrane</keyword>
<dbReference type="RefSeq" id="WP_268041804.1">
    <property type="nucleotide sequence ID" value="NZ_JAPQER010000007.1"/>
</dbReference>
<accession>A0ABT4D2J4</accession>
<feature type="transmembrane region" description="Helical" evidence="1">
    <location>
        <begin position="69"/>
        <end position="91"/>
    </location>
</feature>
<evidence type="ECO:0000256" key="1">
    <source>
        <dbReference type="SAM" id="Phobius"/>
    </source>
</evidence>
<gene>
    <name evidence="3" type="ORF">OW763_14085</name>
</gene>
<feature type="transmembrane region" description="Helical" evidence="1">
    <location>
        <begin position="6"/>
        <end position="24"/>
    </location>
</feature>
<evidence type="ECO:0000259" key="2">
    <source>
        <dbReference type="Pfam" id="PF18923"/>
    </source>
</evidence>
<dbReference type="EMBL" id="JAPQER010000007">
    <property type="protein sequence ID" value="MCY6485459.1"/>
    <property type="molecule type" value="Genomic_DNA"/>
</dbReference>
<proteinExistence type="predicted"/>
<organism evidence="3 4">
    <name type="scientific">Clostridium aestuarii</name>
    <dbReference type="NCBI Taxonomy" id="338193"/>
    <lineage>
        <taxon>Bacteria</taxon>
        <taxon>Bacillati</taxon>
        <taxon>Bacillota</taxon>
        <taxon>Clostridia</taxon>
        <taxon>Eubacteriales</taxon>
        <taxon>Clostridiaceae</taxon>
        <taxon>Clostridium</taxon>
    </lineage>
</organism>
<dbReference type="Proteomes" id="UP001078443">
    <property type="component" value="Unassembled WGS sequence"/>
</dbReference>